<dbReference type="EMBL" id="PITI01001053">
    <property type="protein sequence ID" value="TBU02737.1"/>
    <property type="molecule type" value="Genomic_DNA"/>
</dbReference>
<evidence type="ECO:0000313" key="1">
    <source>
        <dbReference type="EMBL" id="TBU02737.1"/>
    </source>
</evidence>
<accession>A0A4Q9L594</accession>
<dbReference type="VEuPathDB" id="MicrosporidiaDB:CWI36_1053p0010"/>
<reference evidence="1 2" key="1">
    <citation type="submission" date="2017-12" db="EMBL/GenBank/DDBJ databases">
        <authorList>
            <person name="Pombert J.-F."/>
            <person name="Haag K.L."/>
            <person name="Ebert D."/>
        </authorList>
    </citation>
    <scope>NUCLEOTIDE SEQUENCE [LARGE SCALE GENOMIC DNA]</scope>
    <source>
        <strain evidence="1">BE-OM-2</strain>
    </source>
</reference>
<proteinExistence type="predicted"/>
<organism evidence="1 2">
    <name type="scientific">Hamiltosporidium magnivora</name>
    <dbReference type="NCBI Taxonomy" id="148818"/>
    <lineage>
        <taxon>Eukaryota</taxon>
        <taxon>Fungi</taxon>
        <taxon>Fungi incertae sedis</taxon>
        <taxon>Microsporidia</taxon>
        <taxon>Dubosqiidae</taxon>
        <taxon>Hamiltosporidium</taxon>
    </lineage>
</organism>
<feature type="non-terminal residue" evidence="1">
    <location>
        <position position="1"/>
    </location>
</feature>
<comment type="caution">
    <text evidence="1">The sequence shown here is derived from an EMBL/GenBank/DDBJ whole genome shotgun (WGS) entry which is preliminary data.</text>
</comment>
<protein>
    <submittedName>
        <fullName evidence="1">Uncharacterized protein</fullName>
    </submittedName>
</protein>
<dbReference type="AlphaFoldDB" id="A0A4Q9L594"/>
<sequence>HFLRALIDSIFFLDDVLMNTASIFYEKNVQNINLQTGYVDHKFFDFLELENFEMDPDLSLKFIKYYLILLQKEEFISSGNINKTVFKNVIENLAIEVDNVEKEYTNSCSIQPKEHINLLFKCLSIFNFIIKCGYNRNVHNSLYLERISEISIF</sequence>
<keyword evidence="2" id="KW-1185">Reference proteome</keyword>
<dbReference type="Proteomes" id="UP000291404">
    <property type="component" value="Unassembled WGS sequence"/>
</dbReference>
<name>A0A4Q9L594_9MICR</name>
<dbReference type="VEuPathDB" id="MicrosporidiaDB:CWI39_0050p0010"/>
<evidence type="ECO:0000313" key="2">
    <source>
        <dbReference type="Proteomes" id="UP000291404"/>
    </source>
</evidence>
<gene>
    <name evidence="1" type="ORF">CWI36_1053p0010</name>
</gene>